<accession>A0A2N3IZQ1</accession>
<dbReference type="AlphaFoldDB" id="A0A2N3IZQ1"/>
<feature type="transmembrane region" description="Helical" evidence="1">
    <location>
        <begin position="49"/>
        <end position="66"/>
    </location>
</feature>
<evidence type="ECO:0000313" key="2">
    <source>
        <dbReference type="EMBL" id="PKQ78678.1"/>
    </source>
</evidence>
<dbReference type="Proteomes" id="UP000233526">
    <property type="component" value="Unassembled WGS sequence"/>
</dbReference>
<reference evidence="2 3" key="1">
    <citation type="journal article" date="2017" name="Front. Microbiol.">
        <title>Strong Genomic and Phenotypic Heterogeneity in the Aeromonas sobria Species Complex.</title>
        <authorList>
            <person name="Gauthier J."/>
            <person name="Vincent A.T."/>
            <person name="Charette S.J."/>
            <person name="Derome N."/>
        </authorList>
    </citation>
    <scope>NUCLEOTIDE SEQUENCE [LARGE SCALE GENOMIC DNA]</scope>
    <source>
        <strain evidence="2 3">JF2635</strain>
    </source>
</reference>
<sequence>MQPHFYPANRVDTVPLLWIIWSWWIFEQLNLFTIRIVDPAWMKRWIKCWLLLFKYLYINCFFVFSWRSDTGWHFFVIVKKHCIYPFANSFMHSLGGQLGREDR</sequence>
<gene>
    <name evidence="2" type="ORF">AOX56_03285</name>
</gene>
<comment type="caution">
    <text evidence="2">The sequence shown here is derived from an EMBL/GenBank/DDBJ whole genome shotgun (WGS) entry which is preliminary data.</text>
</comment>
<keyword evidence="1" id="KW-0472">Membrane</keyword>
<evidence type="ECO:0000313" key="3">
    <source>
        <dbReference type="Proteomes" id="UP000233526"/>
    </source>
</evidence>
<protein>
    <submittedName>
        <fullName evidence="2">Uncharacterized protein</fullName>
    </submittedName>
</protein>
<keyword evidence="1" id="KW-1133">Transmembrane helix</keyword>
<keyword evidence="1" id="KW-0812">Transmembrane</keyword>
<dbReference type="EMBL" id="LJZX01000034">
    <property type="protein sequence ID" value="PKQ78678.1"/>
    <property type="molecule type" value="Genomic_DNA"/>
</dbReference>
<evidence type="ECO:0000256" key="1">
    <source>
        <dbReference type="SAM" id="Phobius"/>
    </source>
</evidence>
<proteinExistence type="predicted"/>
<organism evidence="2 3">
    <name type="scientific">Aeromonas sobria</name>
    <dbReference type="NCBI Taxonomy" id="646"/>
    <lineage>
        <taxon>Bacteria</taxon>
        <taxon>Pseudomonadati</taxon>
        <taxon>Pseudomonadota</taxon>
        <taxon>Gammaproteobacteria</taxon>
        <taxon>Aeromonadales</taxon>
        <taxon>Aeromonadaceae</taxon>
        <taxon>Aeromonas</taxon>
    </lineage>
</organism>
<feature type="transmembrane region" description="Helical" evidence="1">
    <location>
        <begin position="16"/>
        <end position="37"/>
    </location>
</feature>
<name>A0A2N3IZQ1_AERSO</name>